<proteinExistence type="predicted"/>
<evidence type="ECO:0000256" key="1">
    <source>
        <dbReference type="SAM" id="SignalP"/>
    </source>
</evidence>
<gene>
    <name evidence="2" type="ORF">H8E41_02715</name>
</gene>
<evidence type="ECO:0000313" key="2">
    <source>
        <dbReference type="EMBL" id="MBC8316788.1"/>
    </source>
</evidence>
<protein>
    <submittedName>
        <fullName evidence="2">Choice-of-anchor F family protein</fullName>
    </submittedName>
</protein>
<dbReference type="Proteomes" id="UP000614424">
    <property type="component" value="Unassembled WGS sequence"/>
</dbReference>
<keyword evidence="1" id="KW-0732">Signal</keyword>
<sequence>MTKKYTLMAISFLSAIAITSVATAGVIDSWNMTNVDVEAGPYEVASTYYSTIYDVVDATNGAVAFKYGDVQPPGLKVVNGDPGDVANCIMTTGYNPGFPPFTVDKSCNDPLQFSKRFKLTSKDNGPLDVDYRVVDGAKTSYKILQKWTDATDKRWSAFTVELGFTVNDVFVPSTSGDGLGFSDTRGKYFTNTTSYQAKEDVLSTLFAQGLSGPVDKWHPETGYFDIEERMSYGVVATEDTMTSDGISANYLAVFGEWVNSSAAPIAIFYDDDGDIGTDNLLIANCADADDHVHVGPHSGDDVTGLACDGQWVTFKETPGLDASGAPYHSVGVPQAITLGDLTSGTVHTSIEHAIASSDANPMYMDYIEDAANLGMTFWITVDDNTSWPTPDGFTVRYTPVVVAAPPIPEPEICTGGIDEDLDGLVDCADTLDCATDPACDFPPPADELCDGMDGDGDGLVDCADPDCEGVDMGAGVCGPEGKFDTCSDDFDNDGDGDVDCIDGGCSKNKSCR</sequence>
<accession>A0A8J6NE53</accession>
<reference evidence="2 3" key="1">
    <citation type="submission" date="2020-08" db="EMBL/GenBank/DDBJ databases">
        <title>Bridging the membrane lipid divide: bacteria of the FCB group superphylum have the potential to synthesize archaeal ether lipids.</title>
        <authorList>
            <person name="Villanueva L."/>
            <person name="Von Meijenfeldt F.A.B."/>
            <person name="Westbye A.B."/>
            <person name="Yadav S."/>
            <person name="Hopmans E.C."/>
            <person name="Dutilh B.E."/>
            <person name="Sinninghe Damste J.S."/>
        </authorList>
    </citation>
    <scope>NUCLEOTIDE SEQUENCE [LARGE SCALE GENOMIC DNA]</scope>
    <source>
        <strain evidence="2">NIOZ-UU47</strain>
    </source>
</reference>
<name>A0A8J6NE53_9BACT</name>
<comment type="caution">
    <text evidence="2">The sequence shown here is derived from an EMBL/GenBank/DDBJ whole genome shotgun (WGS) entry which is preliminary data.</text>
</comment>
<feature type="signal peptide" evidence="1">
    <location>
        <begin position="1"/>
        <end position="24"/>
    </location>
</feature>
<dbReference type="EMBL" id="JACNJZ010000054">
    <property type="protein sequence ID" value="MBC8316788.1"/>
    <property type="molecule type" value="Genomic_DNA"/>
</dbReference>
<dbReference type="AlphaFoldDB" id="A0A8J6NE53"/>
<feature type="chain" id="PRO_5035245369" evidence="1">
    <location>
        <begin position="25"/>
        <end position="512"/>
    </location>
</feature>
<dbReference type="NCBIfam" id="NF033657">
    <property type="entry name" value="choice_anch_F"/>
    <property type="match status" value="1"/>
</dbReference>
<organism evidence="2 3">
    <name type="scientific">Candidatus Desulfobia pelagia</name>
    <dbReference type="NCBI Taxonomy" id="2841692"/>
    <lineage>
        <taxon>Bacteria</taxon>
        <taxon>Pseudomonadati</taxon>
        <taxon>Thermodesulfobacteriota</taxon>
        <taxon>Desulfobulbia</taxon>
        <taxon>Desulfobulbales</taxon>
        <taxon>Desulfobulbaceae</taxon>
        <taxon>Candidatus Desulfobia</taxon>
    </lineage>
</organism>
<evidence type="ECO:0000313" key="3">
    <source>
        <dbReference type="Proteomes" id="UP000614424"/>
    </source>
</evidence>